<dbReference type="OrthoDB" id="2083322at2"/>
<feature type="transmembrane region" description="Helical" evidence="1">
    <location>
        <begin position="38"/>
        <end position="62"/>
    </location>
</feature>
<evidence type="ECO:0000313" key="3">
    <source>
        <dbReference type="Proteomes" id="UP000257144"/>
    </source>
</evidence>
<keyword evidence="1" id="KW-0812">Transmembrane</keyword>
<feature type="transmembrane region" description="Helical" evidence="1">
    <location>
        <begin position="242"/>
        <end position="261"/>
    </location>
</feature>
<keyword evidence="3" id="KW-1185">Reference proteome</keyword>
<feature type="transmembrane region" description="Helical" evidence="1">
    <location>
        <begin position="143"/>
        <end position="163"/>
    </location>
</feature>
<proteinExistence type="predicted"/>
<dbReference type="PANTHER" id="PTHR38095">
    <property type="entry name" value="ANAEROBIC DIMETHYL SULFOXIDE REDUCTASE CHAIN YNFH"/>
    <property type="match status" value="1"/>
</dbReference>
<dbReference type="EMBL" id="QNQT01000001">
    <property type="protein sequence ID" value="RDU38209.1"/>
    <property type="molecule type" value="Genomic_DNA"/>
</dbReference>
<dbReference type="GO" id="GO:0019645">
    <property type="term" value="P:anaerobic electron transport chain"/>
    <property type="evidence" value="ECO:0007669"/>
    <property type="project" value="InterPro"/>
</dbReference>
<keyword evidence="1" id="KW-1133">Transmembrane helix</keyword>
<organism evidence="2 3">
    <name type="scientific">Neobacillus piezotolerans</name>
    <dbReference type="NCBI Taxonomy" id="2259171"/>
    <lineage>
        <taxon>Bacteria</taxon>
        <taxon>Bacillati</taxon>
        <taxon>Bacillota</taxon>
        <taxon>Bacilli</taxon>
        <taxon>Bacillales</taxon>
        <taxon>Bacillaceae</taxon>
        <taxon>Neobacillus</taxon>
    </lineage>
</organism>
<accession>A0A3D8GVI3</accession>
<evidence type="ECO:0000313" key="2">
    <source>
        <dbReference type="EMBL" id="RDU38209.1"/>
    </source>
</evidence>
<evidence type="ECO:0000256" key="1">
    <source>
        <dbReference type="SAM" id="Phobius"/>
    </source>
</evidence>
<dbReference type="Pfam" id="PF04976">
    <property type="entry name" value="DmsC"/>
    <property type="match status" value="1"/>
</dbReference>
<comment type="caution">
    <text evidence="2">The sequence shown here is derived from an EMBL/GenBank/DDBJ whole genome shotgun (WGS) entry which is preliminary data.</text>
</comment>
<protein>
    <recommendedName>
        <fullName evidence="4">DMSO reductase</fullName>
    </recommendedName>
</protein>
<dbReference type="GO" id="GO:0005886">
    <property type="term" value="C:plasma membrane"/>
    <property type="evidence" value="ECO:0007669"/>
    <property type="project" value="TreeGrafter"/>
</dbReference>
<name>A0A3D8GVI3_9BACI</name>
<keyword evidence="1" id="KW-0472">Membrane</keyword>
<feature type="transmembrane region" description="Helical" evidence="1">
    <location>
        <begin position="109"/>
        <end position="131"/>
    </location>
</feature>
<reference evidence="2 3" key="1">
    <citation type="submission" date="2018-07" db="EMBL/GenBank/DDBJ databases">
        <title>Bacillus sp. YLB-04 draft genome sequence.</title>
        <authorList>
            <person name="Yu L."/>
            <person name="Tang X."/>
        </authorList>
    </citation>
    <scope>NUCLEOTIDE SEQUENCE [LARGE SCALE GENOMIC DNA]</scope>
    <source>
        <strain evidence="2 3">YLB-04</strain>
    </source>
</reference>
<dbReference type="InterPro" id="IPR007059">
    <property type="entry name" value="DmsC"/>
</dbReference>
<evidence type="ECO:0008006" key="4">
    <source>
        <dbReference type="Google" id="ProtNLM"/>
    </source>
</evidence>
<feature type="transmembrane region" description="Helical" evidence="1">
    <location>
        <begin position="6"/>
        <end position="26"/>
    </location>
</feature>
<dbReference type="PANTHER" id="PTHR38095:SF1">
    <property type="entry name" value="ANAEROBIC DIMETHYL SULFOXIDE REDUCTASE CHAIN YNFH"/>
    <property type="match status" value="1"/>
</dbReference>
<dbReference type="AlphaFoldDB" id="A0A3D8GVI3"/>
<feature type="transmembrane region" description="Helical" evidence="1">
    <location>
        <begin position="175"/>
        <end position="197"/>
    </location>
</feature>
<gene>
    <name evidence="2" type="ORF">DRW41_01165</name>
</gene>
<dbReference type="GO" id="GO:0009389">
    <property type="term" value="F:dimethyl sulfoxide reductase activity"/>
    <property type="evidence" value="ECO:0007669"/>
    <property type="project" value="TreeGrafter"/>
</dbReference>
<sequence length="268" mass="29660">MHDLPLVIFTVISQLLLGGFVAFWWLERTKGGISKHTGLLILLSLLVLGGISLLVSMLHLGQPLHAYRAILNFGVSWLSREIVFYGAFLGFILLYTWFWYKEDAAKRDIIGWIGSVIGVIAIFSSAKIYMIPAIPAWDSANTLFAFFLTALLLGPLYVAACLAIRREKAVNISRLSIPALVAAAIVGVVYFSTLLAGLPEAVETAKLTFMHAFFWVRVVTFIAASALMVLSYKISKFRNVKIYSAAFAVLLASECLGRFLFYETAIHL</sequence>
<feature type="transmembrane region" description="Helical" evidence="1">
    <location>
        <begin position="82"/>
        <end position="100"/>
    </location>
</feature>
<dbReference type="GO" id="GO:0009390">
    <property type="term" value="C:dimethyl sulfoxide reductase complex"/>
    <property type="evidence" value="ECO:0007669"/>
    <property type="project" value="TreeGrafter"/>
</dbReference>
<feature type="transmembrane region" description="Helical" evidence="1">
    <location>
        <begin position="209"/>
        <end position="230"/>
    </location>
</feature>
<dbReference type="Proteomes" id="UP000257144">
    <property type="component" value="Unassembled WGS sequence"/>
</dbReference>
<dbReference type="RefSeq" id="WP_115450132.1">
    <property type="nucleotide sequence ID" value="NZ_QNQT01000001.1"/>
</dbReference>